<dbReference type="STRING" id="1121485.GCA_000426485_03007"/>
<dbReference type="Proteomes" id="UP000297861">
    <property type="component" value="Unassembled WGS sequence"/>
</dbReference>
<organism evidence="2 3">
    <name type="scientific">Dysgonomonas capnocytophagoides</name>
    <dbReference type="NCBI Taxonomy" id="45254"/>
    <lineage>
        <taxon>Bacteria</taxon>
        <taxon>Pseudomonadati</taxon>
        <taxon>Bacteroidota</taxon>
        <taxon>Bacteroidia</taxon>
        <taxon>Bacteroidales</taxon>
        <taxon>Dysgonomonadaceae</taxon>
        <taxon>Dysgonomonas</taxon>
    </lineage>
</organism>
<gene>
    <name evidence="2" type="ORF">E2605_08930</name>
</gene>
<dbReference type="AlphaFoldDB" id="A0A4Y8L2P6"/>
<keyword evidence="3" id="KW-1185">Reference proteome</keyword>
<evidence type="ECO:0000313" key="3">
    <source>
        <dbReference type="Proteomes" id="UP000297861"/>
    </source>
</evidence>
<dbReference type="RefSeq" id="WP_026626843.1">
    <property type="nucleotide sequence ID" value="NZ_JAWZLG010000063.1"/>
</dbReference>
<evidence type="ECO:0000313" key="2">
    <source>
        <dbReference type="EMBL" id="TFD96925.1"/>
    </source>
</evidence>
<accession>A0A4Y8L2P6</accession>
<reference evidence="2 3" key="1">
    <citation type="submission" date="2019-03" db="EMBL/GenBank/DDBJ databases">
        <title>San Antonio Military Medical Center submission to MRSN (WRAIR), pending publication.</title>
        <authorList>
            <person name="Blyth D.M."/>
            <person name="Mccarthy S.L."/>
            <person name="Schall S.E."/>
            <person name="Stam J.A."/>
            <person name="Ong A.C."/>
            <person name="Mcgann P.T."/>
        </authorList>
    </citation>
    <scope>NUCLEOTIDE SEQUENCE [LARGE SCALE GENOMIC DNA]</scope>
    <source>
        <strain evidence="2 3">MRSN571793</strain>
    </source>
</reference>
<protein>
    <submittedName>
        <fullName evidence="2">Uncharacterized protein</fullName>
    </submittedName>
</protein>
<comment type="caution">
    <text evidence="2">The sequence shown here is derived from an EMBL/GenBank/DDBJ whole genome shotgun (WGS) entry which is preliminary data.</text>
</comment>
<dbReference type="OrthoDB" id="1040322at2"/>
<keyword evidence="1" id="KW-0472">Membrane</keyword>
<evidence type="ECO:0000256" key="1">
    <source>
        <dbReference type="SAM" id="Phobius"/>
    </source>
</evidence>
<keyword evidence="1" id="KW-1133">Transmembrane helix</keyword>
<feature type="transmembrane region" description="Helical" evidence="1">
    <location>
        <begin position="94"/>
        <end position="112"/>
    </location>
</feature>
<keyword evidence="1" id="KW-0812">Transmembrane</keyword>
<sequence>MDIKYIEQLLESFYEGATSIEEERVLFDFFQGTDVPESMKDEQQLFLKLYRSEEIAVPFGLESKLENLIDELDKDNKSDTKPARPKIKSINWKWVSGIAASIVIFISAGLFFHKSFDKKSDFVVQDTYSDPKEAYRETQKTMLLVSNKLNKGLQQVETVQGNVDKVNKIMNKNNIQL</sequence>
<dbReference type="EMBL" id="SOML01000004">
    <property type="protein sequence ID" value="TFD96925.1"/>
    <property type="molecule type" value="Genomic_DNA"/>
</dbReference>
<name>A0A4Y8L2P6_9BACT</name>
<proteinExistence type="predicted"/>